<dbReference type="InterPro" id="IPR044992">
    <property type="entry name" value="ChyE-like"/>
</dbReference>
<keyword evidence="3" id="KW-1185">Reference proteome</keyword>
<dbReference type="GO" id="GO:0016740">
    <property type="term" value="F:transferase activity"/>
    <property type="evidence" value="ECO:0007669"/>
    <property type="project" value="UniProtKB-KW"/>
</dbReference>
<evidence type="ECO:0000259" key="1">
    <source>
        <dbReference type="Pfam" id="PF00117"/>
    </source>
</evidence>
<keyword evidence="2" id="KW-0808">Transferase</keyword>
<evidence type="ECO:0000313" key="3">
    <source>
        <dbReference type="Proteomes" id="UP000184509"/>
    </source>
</evidence>
<evidence type="ECO:0000313" key="2">
    <source>
        <dbReference type="EMBL" id="SHF65456.1"/>
    </source>
</evidence>
<protein>
    <submittedName>
        <fullName evidence="2">GMP synthase-Glutamine amidotransferase</fullName>
    </submittedName>
</protein>
<name>A0A1M5DEU5_9BACE</name>
<dbReference type="InterPro" id="IPR029062">
    <property type="entry name" value="Class_I_gatase-like"/>
</dbReference>
<dbReference type="InterPro" id="IPR017926">
    <property type="entry name" value="GATASE"/>
</dbReference>
<organism evidence="2 3">
    <name type="scientific">Bacteroides luti</name>
    <dbReference type="NCBI Taxonomy" id="1297750"/>
    <lineage>
        <taxon>Bacteria</taxon>
        <taxon>Pseudomonadati</taxon>
        <taxon>Bacteroidota</taxon>
        <taxon>Bacteroidia</taxon>
        <taxon>Bacteroidales</taxon>
        <taxon>Bacteroidaceae</taxon>
        <taxon>Bacteroides</taxon>
    </lineage>
</organism>
<reference evidence="3" key="1">
    <citation type="submission" date="2016-11" db="EMBL/GenBank/DDBJ databases">
        <authorList>
            <person name="Varghese N."/>
            <person name="Submissions S."/>
        </authorList>
    </citation>
    <scope>NUCLEOTIDE SEQUENCE [LARGE SCALE GENOMIC DNA]</scope>
    <source>
        <strain evidence="3">DSM 26991</strain>
    </source>
</reference>
<proteinExistence type="predicted"/>
<keyword evidence="2" id="KW-0315">Glutamine amidotransferase</keyword>
<dbReference type="AlphaFoldDB" id="A0A1M5DEU5"/>
<dbReference type="SUPFAM" id="SSF52317">
    <property type="entry name" value="Class I glutamine amidotransferase-like"/>
    <property type="match status" value="1"/>
</dbReference>
<dbReference type="Proteomes" id="UP000184509">
    <property type="component" value="Unassembled WGS sequence"/>
</dbReference>
<dbReference type="PROSITE" id="PS51273">
    <property type="entry name" value="GATASE_TYPE_1"/>
    <property type="match status" value="1"/>
</dbReference>
<dbReference type="Pfam" id="PF00117">
    <property type="entry name" value="GATase"/>
    <property type="match status" value="1"/>
</dbReference>
<accession>A0A1M5DEU5</accession>
<dbReference type="Gene3D" id="3.40.50.880">
    <property type="match status" value="1"/>
</dbReference>
<dbReference type="EMBL" id="FQTV01000011">
    <property type="protein sequence ID" value="SHF65456.1"/>
    <property type="molecule type" value="Genomic_DNA"/>
</dbReference>
<dbReference type="PANTHER" id="PTHR42695:SF5">
    <property type="entry name" value="GLUTAMINE AMIDOTRANSFERASE YLR126C-RELATED"/>
    <property type="match status" value="1"/>
</dbReference>
<gene>
    <name evidence="2" type="ORF">SAMN05444405_111160</name>
</gene>
<dbReference type="RefSeq" id="WP_073402485.1">
    <property type="nucleotide sequence ID" value="NZ_FQTV01000011.1"/>
</dbReference>
<feature type="domain" description="Glutamine amidotransferase" evidence="1">
    <location>
        <begin position="19"/>
        <end position="189"/>
    </location>
</feature>
<sequence length="232" mass="26392">MKLNILLCDAFTGVLPSFIESYQSMFYTLFDSVSKDMEYQVYDVQKGQIPKEIRTDELYLIPGSRAGAYEDTLWIKELINFIRKAHEVRAKLIGVCFGHQVIAQALGGVVEKSDKGWGTGIRTSQIVLPEAKKFFPDGFMNMHYNHHDQVMELPKEATLFASSDFCPNEGFIIGNHILTFQGHPEYTKDYGRHVIQYRAEDEPQAVKEEALKSIETLSAMGENAARWMISLI</sequence>
<dbReference type="STRING" id="1297750.SAMN05444405_111160"/>
<dbReference type="PANTHER" id="PTHR42695">
    <property type="entry name" value="GLUTAMINE AMIDOTRANSFERASE YLR126C-RELATED"/>
    <property type="match status" value="1"/>
</dbReference>
<dbReference type="GO" id="GO:0005829">
    <property type="term" value="C:cytosol"/>
    <property type="evidence" value="ECO:0007669"/>
    <property type="project" value="TreeGrafter"/>
</dbReference>
<dbReference type="OrthoDB" id="9807137at2"/>
<dbReference type="CDD" id="cd01741">
    <property type="entry name" value="GATase1_1"/>
    <property type="match status" value="1"/>
</dbReference>